<evidence type="ECO:0000256" key="9">
    <source>
        <dbReference type="ARBA" id="ARBA00023015"/>
    </source>
</evidence>
<evidence type="ECO:0000256" key="1">
    <source>
        <dbReference type="ARBA" id="ARBA00000085"/>
    </source>
</evidence>
<feature type="transmembrane region" description="Helical" evidence="14">
    <location>
        <begin position="683"/>
        <end position="703"/>
    </location>
</feature>
<dbReference type="PROSITE" id="PS50110">
    <property type="entry name" value="RESPONSE_REGULATORY"/>
    <property type="match status" value="1"/>
</dbReference>
<evidence type="ECO:0000256" key="7">
    <source>
        <dbReference type="ARBA" id="ARBA00022840"/>
    </source>
</evidence>
<dbReference type="FunFam" id="3.40.50.2300:FF:000138">
    <property type="entry name" value="Two-component system sensor histidine kinase/response regulator"/>
    <property type="match status" value="1"/>
</dbReference>
<keyword evidence="6 18" id="KW-0418">Kinase</keyword>
<comment type="catalytic activity">
    <reaction evidence="1">
        <text>ATP + protein L-histidine = ADP + protein N-phospho-L-histidine.</text>
        <dbReference type="EC" id="2.7.13.3"/>
    </reaction>
</comment>
<dbReference type="PROSITE" id="PS01124">
    <property type="entry name" value="HTH_ARAC_FAMILY_2"/>
    <property type="match status" value="1"/>
</dbReference>
<dbReference type="Pfam" id="PF02518">
    <property type="entry name" value="HATPase_c"/>
    <property type="match status" value="1"/>
</dbReference>
<dbReference type="FunFam" id="1.10.287.130:FF:000045">
    <property type="entry name" value="Two-component system sensor histidine kinase/response regulator"/>
    <property type="match status" value="1"/>
</dbReference>
<feature type="modified residue" description="4-aspartylphosphate" evidence="12">
    <location>
        <position position="1048"/>
    </location>
</feature>
<dbReference type="GO" id="GO:0000155">
    <property type="term" value="F:phosphorelay sensor kinase activity"/>
    <property type="evidence" value="ECO:0007669"/>
    <property type="project" value="InterPro"/>
</dbReference>
<dbReference type="EC" id="2.7.13.3" evidence="2"/>
<dbReference type="SUPFAM" id="SSF47384">
    <property type="entry name" value="Homodimeric domain of signal transducing histidine kinase"/>
    <property type="match status" value="1"/>
</dbReference>
<dbReference type="Gene3D" id="1.10.10.60">
    <property type="entry name" value="Homeodomain-like"/>
    <property type="match status" value="1"/>
</dbReference>
<dbReference type="AlphaFoldDB" id="A0A2W7MQW5"/>
<evidence type="ECO:0000313" key="18">
    <source>
        <dbReference type="EMBL" id="PZX10340.1"/>
    </source>
</evidence>
<evidence type="ECO:0000256" key="3">
    <source>
        <dbReference type="ARBA" id="ARBA00022553"/>
    </source>
</evidence>
<dbReference type="OrthoDB" id="9797097at2"/>
<proteinExistence type="predicted"/>
<feature type="domain" description="HTH araC/xylS-type" evidence="15">
    <location>
        <begin position="1147"/>
        <end position="1246"/>
    </location>
</feature>
<dbReference type="InterPro" id="IPR011110">
    <property type="entry name" value="Reg_prop"/>
</dbReference>
<keyword evidence="4" id="KW-0808">Transferase</keyword>
<dbReference type="SMART" id="SM00342">
    <property type="entry name" value="HTH_ARAC"/>
    <property type="match status" value="1"/>
</dbReference>
<keyword evidence="19" id="KW-1185">Reference proteome</keyword>
<dbReference type="InterPro" id="IPR003594">
    <property type="entry name" value="HATPase_dom"/>
</dbReference>
<dbReference type="InterPro" id="IPR015943">
    <property type="entry name" value="WD40/YVTN_repeat-like_dom_sf"/>
</dbReference>
<protein>
    <recommendedName>
        <fullName evidence="2">histidine kinase</fullName>
        <ecNumber evidence="2">2.7.13.3</ecNumber>
    </recommendedName>
</protein>
<keyword evidence="14" id="KW-1133">Transmembrane helix</keyword>
<dbReference type="InterPro" id="IPR036890">
    <property type="entry name" value="HATPase_C_sf"/>
</dbReference>
<dbReference type="SMART" id="SM00448">
    <property type="entry name" value="REC"/>
    <property type="match status" value="1"/>
</dbReference>
<dbReference type="Pfam" id="PF07495">
    <property type="entry name" value="Y_Y_Y"/>
    <property type="match status" value="1"/>
</dbReference>
<organism evidence="18 19">
    <name type="scientific">Breznakibacter xylanolyticus</name>
    <dbReference type="NCBI Taxonomy" id="990"/>
    <lineage>
        <taxon>Bacteria</taxon>
        <taxon>Pseudomonadati</taxon>
        <taxon>Bacteroidota</taxon>
        <taxon>Bacteroidia</taxon>
        <taxon>Marinilabiliales</taxon>
        <taxon>Marinilabiliaceae</taxon>
        <taxon>Breznakibacter</taxon>
    </lineage>
</organism>
<dbReference type="PROSITE" id="PS00041">
    <property type="entry name" value="HTH_ARAC_FAMILY_1"/>
    <property type="match status" value="1"/>
</dbReference>
<dbReference type="CDD" id="cd00082">
    <property type="entry name" value="HisKA"/>
    <property type="match status" value="1"/>
</dbReference>
<reference evidence="18 19" key="1">
    <citation type="submission" date="2018-06" db="EMBL/GenBank/DDBJ databases">
        <title>Genomic Encyclopedia of Archaeal and Bacterial Type Strains, Phase II (KMG-II): from individual species to whole genera.</title>
        <authorList>
            <person name="Goeker M."/>
        </authorList>
    </citation>
    <scope>NUCLEOTIDE SEQUENCE [LARGE SCALE GENOMIC DNA]</scope>
    <source>
        <strain evidence="18 19">DSM 6779</strain>
    </source>
</reference>
<keyword evidence="14" id="KW-0472">Membrane</keyword>
<evidence type="ECO:0000259" key="15">
    <source>
        <dbReference type="PROSITE" id="PS01124"/>
    </source>
</evidence>
<dbReference type="InterPro" id="IPR013783">
    <property type="entry name" value="Ig-like_fold"/>
</dbReference>
<feature type="region of interest" description="Disordered" evidence="13">
    <location>
        <begin position="965"/>
        <end position="992"/>
    </location>
</feature>
<dbReference type="Gene3D" id="3.40.50.2300">
    <property type="match status" value="1"/>
</dbReference>
<keyword evidence="7" id="KW-0067">ATP-binding</keyword>
<dbReference type="Gene3D" id="1.10.287.130">
    <property type="match status" value="1"/>
</dbReference>
<dbReference type="SUPFAM" id="SSF55874">
    <property type="entry name" value="ATPase domain of HSP90 chaperone/DNA topoisomerase II/histidine kinase"/>
    <property type="match status" value="1"/>
</dbReference>
<name>A0A2W7MQW5_9BACT</name>
<keyword evidence="9" id="KW-0805">Transcription regulation</keyword>
<evidence type="ECO:0000256" key="5">
    <source>
        <dbReference type="ARBA" id="ARBA00022741"/>
    </source>
</evidence>
<dbReference type="SMART" id="SM00388">
    <property type="entry name" value="HisKA"/>
    <property type="match status" value="1"/>
</dbReference>
<feature type="compositionally biased region" description="Polar residues" evidence="13">
    <location>
        <begin position="965"/>
        <end position="977"/>
    </location>
</feature>
<dbReference type="InterPro" id="IPR036097">
    <property type="entry name" value="HisK_dim/P_sf"/>
</dbReference>
<evidence type="ECO:0000256" key="12">
    <source>
        <dbReference type="PROSITE-ProRule" id="PRU00169"/>
    </source>
</evidence>
<dbReference type="PRINTS" id="PR00344">
    <property type="entry name" value="BCTRLSENSOR"/>
</dbReference>
<dbReference type="InterPro" id="IPR009057">
    <property type="entry name" value="Homeodomain-like_sf"/>
</dbReference>
<dbReference type="PANTHER" id="PTHR43547:SF2">
    <property type="entry name" value="HYBRID SIGNAL TRANSDUCTION HISTIDINE KINASE C"/>
    <property type="match status" value="1"/>
</dbReference>
<dbReference type="Gene3D" id="2.60.40.10">
    <property type="entry name" value="Immunoglobulins"/>
    <property type="match status" value="1"/>
</dbReference>
<evidence type="ECO:0000256" key="10">
    <source>
        <dbReference type="ARBA" id="ARBA00023125"/>
    </source>
</evidence>
<dbReference type="InterPro" id="IPR003661">
    <property type="entry name" value="HisK_dim/P_dom"/>
</dbReference>
<keyword evidence="10" id="KW-0238">DNA-binding</keyword>
<feature type="domain" description="Histidine kinase" evidence="16">
    <location>
        <begin position="736"/>
        <end position="958"/>
    </location>
</feature>
<dbReference type="InterPro" id="IPR005467">
    <property type="entry name" value="His_kinase_dom"/>
</dbReference>
<keyword evidence="14" id="KW-0812">Transmembrane</keyword>
<gene>
    <name evidence="18" type="ORF">LX69_03396</name>
</gene>
<dbReference type="FunFam" id="3.30.565.10:FF:000037">
    <property type="entry name" value="Hybrid sensor histidine kinase/response regulator"/>
    <property type="match status" value="1"/>
</dbReference>
<dbReference type="GO" id="GO:0043565">
    <property type="term" value="F:sequence-specific DNA binding"/>
    <property type="evidence" value="ECO:0007669"/>
    <property type="project" value="InterPro"/>
</dbReference>
<dbReference type="InterPro" id="IPR011123">
    <property type="entry name" value="Y_Y_Y"/>
</dbReference>
<evidence type="ECO:0000259" key="17">
    <source>
        <dbReference type="PROSITE" id="PS50110"/>
    </source>
</evidence>
<evidence type="ECO:0000256" key="11">
    <source>
        <dbReference type="ARBA" id="ARBA00023163"/>
    </source>
</evidence>
<dbReference type="InterPro" id="IPR004358">
    <property type="entry name" value="Sig_transdc_His_kin-like_C"/>
</dbReference>
<dbReference type="InterPro" id="IPR011006">
    <property type="entry name" value="CheY-like_superfamily"/>
</dbReference>
<dbReference type="FunFam" id="2.60.40.10:FF:000791">
    <property type="entry name" value="Two-component system sensor histidine kinase/response regulator"/>
    <property type="match status" value="1"/>
</dbReference>
<dbReference type="PROSITE" id="PS50109">
    <property type="entry name" value="HIS_KIN"/>
    <property type="match status" value="1"/>
</dbReference>
<dbReference type="Pfam" id="PF12833">
    <property type="entry name" value="HTH_18"/>
    <property type="match status" value="1"/>
</dbReference>
<evidence type="ECO:0000313" key="19">
    <source>
        <dbReference type="Proteomes" id="UP000249239"/>
    </source>
</evidence>
<dbReference type="Proteomes" id="UP000249239">
    <property type="component" value="Unassembled WGS sequence"/>
</dbReference>
<dbReference type="SUPFAM" id="SSF63829">
    <property type="entry name" value="Calcium-dependent phosphotriesterase"/>
    <property type="match status" value="3"/>
</dbReference>
<evidence type="ECO:0000259" key="16">
    <source>
        <dbReference type="PROSITE" id="PS50109"/>
    </source>
</evidence>
<dbReference type="EMBL" id="QKZK01000054">
    <property type="protein sequence ID" value="PZX10340.1"/>
    <property type="molecule type" value="Genomic_DNA"/>
</dbReference>
<keyword evidence="3 12" id="KW-0597">Phosphoprotein</keyword>
<sequence length="1261" mass="144315">MNIFKLFMTKQHLIALLILIYTLPLFSQEERLRFDHLTVDDGLAQNTIIGISEDKYGFMWFGSWNGLCRYDGYRFKIYQTIDNDSNSIITNRISHVYTDSLLNVWVSFSNYAEVCRYNYEQDNFTRFPREKVKKYISDSLSRYKPFVQSVAQTNNYLWQIKFQDKLLVQTNRNTHKSITYLPDPLNPWSINDEITNEVYLDKNGILWVGTISNGINKADTKQKAINYYYRNNNKNSIIGSEVRAICKDNDGNIWVGTRDMGVTKIDRTTNQYTHFSCNDLNASNRLISNLIRKSHCDRLGDLWFGAKDGLSRYNPRTHTFTNYSTNSLRKIPDNSVYEITEDHNGDLWIGTLNGIAKYDRSNDRFIAFDPQTTLTNPRVRAIVEDQKHNLWVATEGGGLTCLRRDSTTGFDGKFYPGHFRHSANDVNTISSDFIYSMDIDEDGLLWIGTWNGLNRFDPSNGQFTRITIKQGLPDGMIMGVLCDRKGHVWVSHKKGISRINTKTLAMSSYTRQDGLQDNEFSENACFRDHKTGEIFFGGIHGFNSFFPENMKDNPYLPKIYMTGLQILNTPIVPNQPFDERIVLTKPLYLSSEVTLTHNDKTLALEFTALHYSNPQGNKYKYMLEGFDKDWIYTDATQRVAYYSNLEPRTYTFKVMAANCDGVWNPTPATLKINMLPPWWRTTWAYAIWILLLFALGYITYRIIVAREKLRHQIDYERLKAEKIEELDQLKSQFFTNVAHEFRTPLSLIIDPLERLISDSPSLAKAQSYYSIMHRNAKRLFNLSNQLLDFRKMETGHMQLTKSVNDIVLTTKTVCSSFEIQALQRNINYTFQTKFDGLLVSFDPDKFDKILYNLISNAFKYTPDNGEITVELALADNKETNSTLEITVRDNGIGIAAESLDKVFDIFYQADNSKEYKDKGYGVGLAFTKELVILHGGIITVESEPGIGSCFKISFPYIPIHENLSPSSDENVMSSTSGDEGLSSGKDEATTPVDKSKSAPVVLLVEDNNDIRNYLANELSSNYLIYESSNGLDGFDKAIDCLPDLIISDVMMPGMTGIELCKKIKTDERTSHIPVILLTARQSEEYIVEGYQTGADAYITKPFSTVVLHSRINNLIESRQKLREMFGKGSFIDPKILANNVTDEAFIKKVMKIIEDNLSETDFDTETLATKLKMSRALLYKKIKVLTNQTVHDFVTTIRMNKAAELLLAGEYSISEVAYKVGFTVVGNFSRSFTKQFGLNPTNYILKHKKGKLQIDRNKSEN</sequence>
<dbReference type="InterPro" id="IPR001789">
    <property type="entry name" value="Sig_transdc_resp-reg_receiver"/>
</dbReference>
<accession>A0A2W7MQW5</accession>
<dbReference type="PANTHER" id="PTHR43547">
    <property type="entry name" value="TWO-COMPONENT HISTIDINE KINASE"/>
    <property type="match status" value="1"/>
</dbReference>
<evidence type="ECO:0000256" key="4">
    <source>
        <dbReference type="ARBA" id="ARBA00022679"/>
    </source>
</evidence>
<dbReference type="GO" id="GO:0003700">
    <property type="term" value="F:DNA-binding transcription factor activity"/>
    <property type="evidence" value="ECO:0007669"/>
    <property type="project" value="InterPro"/>
</dbReference>
<dbReference type="Pfam" id="PF00072">
    <property type="entry name" value="Response_reg"/>
    <property type="match status" value="1"/>
</dbReference>
<dbReference type="Gene3D" id="3.30.565.10">
    <property type="entry name" value="Histidine kinase-like ATPase, C-terminal domain"/>
    <property type="match status" value="1"/>
</dbReference>
<feature type="domain" description="Response regulatory" evidence="17">
    <location>
        <begin position="1000"/>
        <end position="1115"/>
    </location>
</feature>
<dbReference type="GO" id="GO:0005524">
    <property type="term" value="F:ATP binding"/>
    <property type="evidence" value="ECO:0007669"/>
    <property type="project" value="UniProtKB-KW"/>
</dbReference>
<evidence type="ECO:0000256" key="6">
    <source>
        <dbReference type="ARBA" id="ARBA00022777"/>
    </source>
</evidence>
<dbReference type="SMART" id="SM00387">
    <property type="entry name" value="HATPase_c"/>
    <property type="match status" value="1"/>
</dbReference>
<comment type="caution">
    <text evidence="18">The sequence shown here is derived from an EMBL/GenBank/DDBJ whole genome shotgun (WGS) entry which is preliminary data.</text>
</comment>
<keyword evidence="11" id="KW-0804">Transcription</keyword>
<dbReference type="InterPro" id="IPR018062">
    <property type="entry name" value="HTH_AraC-typ_CS"/>
</dbReference>
<dbReference type="Gene3D" id="2.130.10.10">
    <property type="entry name" value="YVTN repeat-like/Quinoprotein amine dehydrogenase"/>
    <property type="match status" value="3"/>
</dbReference>
<evidence type="ECO:0000256" key="2">
    <source>
        <dbReference type="ARBA" id="ARBA00012438"/>
    </source>
</evidence>
<evidence type="ECO:0000256" key="14">
    <source>
        <dbReference type="SAM" id="Phobius"/>
    </source>
</evidence>
<evidence type="ECO:0000256" key="13">
    <source>
        <dbReference type="SAM" id="MobiDB-lite"/>
    </source>
</evidence>
<keyword evidence="5" id="KW-0547">Nucleotide-binding</keyword>
<dbReference type="SUPFAM" id="SSF52172">
    <property type="entry name" value="CheY-like"/>
    <property type="match status" value="1"/>
</dbReference>
<dbReference type="Pfam" id="PF00512">
    <property type="entry name" value="HisKA"/>
    <property type="match status" value="1"/>
</dbReference>
<evidence type="ECO:0000256" key="8">
    <source>
        <dbReference type="ARBA" id="ARBA00023012"/>
    </source>
</evidence>
<dbReference type="CDD" id="cd17574">
    <property type="entry name" value="REC_OmpR"/>
    <property type="match status" value="1"/>
</dbReference>
<dbReference type="InterPro" id="IPR018060">
    <property type="entry name" value="HTH_AraC"/>
</dbReference>
<dbReference type="Pfam" id="PF07494">
    <property type="entry name" value="Reg_prop"/>
    <property type="match status" value="5"/>
</dbReference>
<keyword evidence="8" id="KW-0902">Two-component regulatory system</keyword>
<dbReference type="SUPFAM" id="SSF46689">
    <property type="entry name" value="Homeodomain-like"/>
    <property type="match status" value="1"/>
</dbReference>